<evidence type="ECO:0000256" key="1">
    <source>
        <dbReference type="SAM" id="MobiDB-lite"/>
    </source>
</evidence>
<proteinExistence type="predicted"/>
<protein>
    <submittedName>
        <fullName evidence="2">Uncharacterized protein</fullName>
    </submittedName>
</protein>
<keyword evidence="3" id="KW-1185">Reference proteome</keyword>
<evidence type="ECO:0000313" key="3">
    <source>
        <dbReference type="Proteomes" id="UP000011189"/>
    </source>
</evidence>
<organism evidence="2 3">
    <name type="scientific">Arthrobacter nitrophenolicus</name>
    <dbReference type="NCBI Taxonomy" id="683150"/>
    <lineage>
        <taxon>Bacteria</taxon>
        <taxon>Bacillati</taxon>
        <taxon>Actinomycetota</taxon>
        <taxon>Actinomycetes</taxon>
        <taxon>Micrococcales</taxon>
        <taxon>Micrococcaceae</taxon>
        <taxon>Arthrobacter</taxon>
    </lineage>
</organism>
<feature type="compositionally biased region" description="Low complexity" evidence="1">
    <location>
        <begin position="20"/>
        <end position="36"/>
    </location>
</feature>
<feature type="region of interest" description="Disordered" evidence="1">
    <location>
        <begin position="20"/>
        <end position="44"/>
    </location>
</feature>
<reference evidence="3" key="1">
    <citation type="journal article" date="2013" name="Genome Announc.">
        <title>Draft Genome Sequence of the 2-Chloro-4-Nitrophenol-Degrading Bacterium Arthrobacter sp. Strain SJCon.</title>
        <authorList>
            <person name="Vikram S."/>
            <person name="Kumar S."/>
            <person name="Vaidya B."/>
            <person name="Pinnaka A.K."/>
            <person name="Raghava G.P."/>
        </authorList>
    </citation>
    <scope>NUCLEOTIDE SEQUENCE [LARGE SCALE GENOMIC DNA]</scope>
    <source>
        <strain evidence="3">SJCon</strain>
    </source>
</reference>
<gene>
    <name evidence="2" type="ORF">G205_11297</name>
</gene>
<dbReference type="AlphaFoldDB" id="L8TRT7"/>
<evidence type="ECO:0000313" key="2">
    <source>
        <dbReference type="EMBL" id="ELT44570.1"/>
    </source>
</evidence>
<dbReference type="Proteomes" id="UP000011189">
    <property type="component" value="Unassembled WGS sequence"/>
</dbReference>
<dbReference type="EMBL" id="AOFD01000021">
    <property type="protein sequence ID" value="ELT44570.1"/>
    <property type="molecule type" value="Genomic_DNA"/>
</dbReference>
<accession>L8TRT7</accession>
<dbReference type="PATRIC" id="fig|683150.5.peg.2233"/>
<name>L8TRT7_9MICC</name>
<sequence>MAGPAAWLAVAAGSGAEAAGAQAGRSKAAARKAAPAKPEERRRDSPAVVVVLFICPPSPRPPKDRCGVELVPAARLEPGGLLPAAVVV</sequence>
<comment type="caution">
    <text evidence="2">The sequence shown here is derived from an EMBL/GenBank/DDBJ whole genome shotgun (WGS) entry which is preliminary data.</text>
</comment>